<dbReference type="OMA" id="TRYMRRI"/>
<dbReference type="AlphaFoldDB" id="S9VS01"/>
<evidence type="ECO:0000256" key="1">
    <source>
        <dbReference type="SAM" id="MobiDB-lite"/>
    </source>
</evidence>
<sequence>MNTAGSNVGTNLQDHERINKMLEINSHLLRRCAELHQIKKMYASDTEVQSKMAIMLTRYMRRIKDNLAFLASLASGRQAQTPLPPLTCPEGMPYLEPHYEMLRQMFQKPQFNTPSYPAQNAESKPQSSPFGHLNAKNSEASFPNKSFDNGMNPSGQRASPAVGNTLRAQQDIISPYSSYTSNQFATMNPMMVGNSTGMGPPVSTATTTPDTIQSNRAPQNLYSQDVYSNIQQKLPETGQQQVPMFNQFQQNIYPK</sequence>
<gene>
    <name evidence="2" type="ORF">SPOG_00741</name>
</gene>
<dbReference type="EMBL" id="KE546992">
    <property type="protein sequence ID" value="EPY50718.1"/>
    <property type="molecule type" value="Genomic_DNA"/>
</dbReference>
<dbReference type="RefSeq" id="XP_013024372.1">
    <property type="nucleotide sequence ID" value="XM_013168918.1"/>
</dbReference>
<dbReference type="GeneID" id="25035073"/>
<reference evidence="2 3" key="1">
    <citation type="journal article" date="2011" name="Science">
        <title>Comparative functional genomics of the fission yeasts.</title>
        <authorList>
            <person name="Rhind N."/>
            <person name="Chen Z."/>
            <person name="Yassour M."/>
            <person name="Thompson D.A."/>
            <person name="Haas B.J."/>
            <person name="Habib N."/>
            <person name="Wapinski I."/>
            <person name="Roy S."/>
            <person name="Lin M.F."/>
            <person name="Heiman D.I."/>
            <person name="Young S.K."/>
            <person name="Furuya K."/>
            <person name="Guo Y."/>
            <person name="Pidoux A."/>
            <person name="Chen H.M."/>
            <person name="Robbertse B."/>
            <person name="Goldberg J.M."/>
            <person name="Aoki K."/>
            <person name="Bayne E.H."/>
            <person name="Berlin A.M."/>
            <person name="Desjardins C.A."/>
            <person name="Dobbs E."/>
            <person name="Dukaj L."/>
            <person name="Fan L."/>
            <person name="FitzGerald M.G."/>
            <person name="French C."/>
            <person name="Gujja S."/>
            <person name="Hansen K."/>
            <person name="Keifenheim D."/>
            <person name="Levin J.Z."/>
            <person name="Mosher R.A."/>
            <person name="Mueller C.A."/>
            <person name="Pfiffner J."/>
            <person name="Priest M."/>
            <person name="Russ C."/>
            <person name="Smialowska A."/>
            <person name="Swoboda P."/>
            <person name="Sykes S.M."/>
            <person name="Vaughn M."/>
            <person name="Vengrova S."/>
            <person name="Yoder R."/>
            <person name="Zeng Q."/>
            <person name="Allshire R."/>
            <person name="Baulcombe D."/>
            <person name="Birren B.W."/>
            <person name="Brown W."/>
            <person name="Ekwall K."/>
            <person name="Kellis M."/>
            <person name="Leatherwood J."/>
            <person name="Levin H."/>
            <person name="Margalit H."/>
            <person name="Martienssen R."/>
            <person name="Nieduszynski C.A."/>
            <person name="Spatafora J.W."/>
            <person name="Friedman N."/>
            <person name="Dalgaard J.Z."/>
            <person name="Baumann P."/>
            <person name="Niki H."/>
            <person name="Regev A."/>
            <person name="Nusbaum C."/>
        </authorList>
    </citation>
    <scope>NUCLEOTIDE SEQUENCE [LARGE SCALE GENOMIC DNA]</scope>
    <source>
        <strain evidence="3">OY26 / ATCC MYA-4695 / CBS 11777 / NBRC 106824 / NRRL Y48691</strain>
    </source>
</reference>
<evidence type="ECO:0000313" key="2">
    <source>
        <dbReference type="EMBL" id="EPY50718.1"/>
    </source>
</evidence>
<proteinExistence type="predicted"/>
<organism evidence="2 3">
    <name type="scientific">Schizosaccharomyces cryophilus (strain OY26 / ATCC MYA-4695 / CBS 11777 / NBRC 106824 / NRRL Y48691)</name>
    <name type="common">Fission yeast</name>
    <dbReference type="NCBI Taxonomy" id="653667"/>
    <lineage>
        <taxon>Eukaryota</taxon>
        <taxon>Fungi</taxon>
        <taxon>Dikarya</taxon>
        <taxon>Ascomycota</taxon>
        <taxon>Taphrinomycotina</taxon>
        <taxon>Schizosaccharomycetes</taxon>
        <taxon>Schizosaccharomycetales</taxon>
        <taxon>Schizosaccharomycetaceae</taxon>
        <taxon>Schizosaccharomyces</taxon>
    </lineage>
</organism>
<dbReference type="Proteomes" id="UP000015464">
    <property type="component" value="Unassembled WGS sequence"/>
</dbReference>
<evidence type="ECO:0000313" key="3">
    <source>
        <dbReference type="Proteomes" id="UP000015464"/>
    </source>
</evidence>
<feature type="region of interest" description="Disordered" evidence="1">
    <location>
        <begin position="110"/>
        <end position="144"/>
    </location>
</feature>
<keyword evidence="3" id="KW-1185">Reference proteome</keyword>
<dbReference type="STRING" id="653667.S9VS01"/>
<protein>
    <submittedName>
        <fullName evidence="2">SWI/SNF complex subunit Snf30</fullName>
    </submittedName>
</protein>
<name>S9VS01_SCHCR</name>
<dbReference type="HOGENOM" id="CLU_1090523_0_0_1"/>
<accession>S9VS01</accession>
<dbReference type="OrthoDB" id="2530523at2759"/>